<dbReference type="GO" id="GO:0042867">
    <property type="term" value="P:pyruvate catabolic process"/>
    <property type="evidence" value="ECO:0007669"/>
    <property type="project" value="UniProtKB-UniRule"/>
</dbReference>
<protein>
    <recommendedName>
        <fullName evidence="3">Pyruvate dehydrogenase [ubiquinone]</fullName>
        <ecNumber evidence="3">1.2.5.1</ecNumber>
    </recommendedName>
    <alternativeName>
        <fullName evidence="3">Pyruvate oxidase</fullName>
        <shortName evidence="3">POX</shortName>
    </alternativeName>
    <alternativeName>
        <fullName evidence="3">Pyruvate:ubiquinone-8 oxidoreductase</fullName>
    </alternativeName>
</protein>
<dbReference type="EC" id="1.2.5.1" evidence="3"/>
<comment type="cofactor">
    <cofactor evidence="3">
        <name>Mg(2+)</name>
        <dbReference type="ChEBI" id="CHEBI:18420"/>
    </cofactor>
    <text evidence="3">Binds 1 Mg(2+) ion per subunit.</text>
</comment>
<dbReference type="PANTHER" id="PTHR42981">
    <property type="entry name" value="PYRUVATE DEHYDROGENASE [UBIQUINONE]"/>
    <property type="match status" value="1"/>
</dbReference>
<dbReference type="InterPro" id="IPR012001">
    <property type="entry name" value="Thiamin_PyroP_enz_TPP-bd_dom"/>
</dbReference>
<evidence type="ECO:0000256" key="1">
    <source>
        <dbReference type="ARBA" id="ARBA00007812"/>
    </source>
</evidence>
<dbReference type="NCBIfam" id="NF006591">
    <property type="entry name" value="PRK09124.1"/>
    <property type="match status" value="1"/>
</dbReference>
<feature type="binding site" evidence="3">
    <location>
        <begin position="315"/>
        <end position="318"/>
    </location>
    <ligand>
        <name>FAD</name>
        <dbReference type="ChEBI" id="CHEBI:57692"/>
    </ligand>
</feature>
<dbReference type="SUPFAM" id="SSF52467">
    <property type="entry name" value="DHS-like NAD/FAD-binding domain"/>
    <property type="match status" value="1"/>
</dbReference>
<evidence type="ECO:0000259" key="5">
    <source>
        <dbReference type="Pfam" id="PF00205"/>
    </source>
</evidence>
<dbReference type="InterPro" id="IPR047210">
    <property type="entry name" value="TPP_PYR_POXB-like"/>
</dbReference>
<dbReference type="InterPro" id="IPR047212">
    <property type="entry name" value="TPP_POXB-like"/>
</dbReference>
<dbReference type="SUPFAM" id="SSF52518">
    <property type="entry name" value="Thiamin diphosphate-binding fold (THDP-binding)"/>
    <property type="match status" value="2"/>
</dbReference>
<keyword evidence="3 8" id="KW-0670">Pyruvate</keyword>
<keyword evidence="3" id="KW-0830">Ubiquinone</keyword>
<dbReference type="PANTHER" id="PTHR42981:SF2">
    <property type="entry name" value="PYRUVATE DEHYDROGENASE [UBIQUINONE]"/>
    <property type="match status" value="1"/>
</dbReference>
<comment type="subcellular location">
    <subcellularLocation>
        <location evidence="3">Cell membrane</location>
        <topology evidence="3">Peripheral membrane protein</topology>
        <orientation evidence="3">Cytoplasmic side</orientation>
    </subcellularLocation>
</comment>
<dbReference type="InterPro" id="IPR029061">
    <property type="entry name" value="THDP-binding"/>
</dbReference>
<dbReference type="GO" id="GO:0052737">
    <property type="term" value="F:pyruvate dehydrogenase (quinone) activity"/>
    <property type="evidence" value="ECO:0007669"/>
    <property type="project" value="UniProtKB-UniRule"/>
</dbReference>
<feature type="domain" description="Thiamine pyrophosphate enzyme central" evidence="5">
    <location>
        <begin position="255"/>
        <end position="385"/>
    </location>
</feature>
<feature type="binding site" evidence="3">
    <location>
        <position position="501"/>
    </location>
    <ligand>
        <name>Mg(2+)</name>
        <dbReference type="ChEBI" id="CHEBI:18420"/>
    </ligand>
</feature>
<dbReference type="GO" id="GO:0048039">
    <property type="term" value="F:ubiquinone binding"/>
    <property type="evidence" value="ECO:0007669"/>
    <property type="project" value="UniProtKB-UniRule"/>
</dbReference>
<feature type="domain" description="Thiamine pyrophosphate enzyme TPP-binding" evidence="6">
    <location>
        <begin position="447"/>
        <end position="592"/>
    </location>
</feature>
<dbReference type="FunFam" id="3.40.50.1220:FF:000013">
    <property type="entry name" value="Pyruvate dehydrogenase [ubiquinone]"/>
    <property type="match status" value="1"/>
</dbReference>
<feature type="domain" description="Thiamine pyrophosphate enzyme N-terminal TPP-binding" evidence="7">
    <location>
        <begin position="66"/>
        <end position="177"/>
    </location>
</feature>
<dbReference type="GO" id="GO:0008289">
    <property type="term" value="F:lipid binding"/>
    <property type="evidence" value="ECO:0007669"/>
    <property type="project" value="UniProtKB-UniRule"/>
</dbReference>
<dbReference type="InterPro" id="IPR044261">
    <property type="entry name" value="Pyruvate_dehydrogenase"/>
</dbReference>
<dbReference type="GO" id="GO:0050660">
    <property type="term" value="F:flavin adenine dinucleotide binding"/>
    <property type="evidence" value="ECO:0007669"/>
    <property type="project" value="UniProtKB-UniRule"/>
</dbReference>
<organism evidence="8 9">
    <name type="scientific">Caballeronia udeis</name>
    <dbReference type="NCBI Taxonomy" id="1232866"/>
    <lineage>
        <taxon>Bacteria</taxon>
        <taxon>Pseudomonadati</taxon>
        <taxon>Pseudomonadota</taxon>
        <taxon>Betaproteobacteria</taxon>
        <taxon>Burkholderiales</taxon>
        <taxon>Burkholderiaceae</taxon>
        <taxon>Caballeronia</taxon>
    </lineage>
</organism>
<dbReference type="Pfam" id="PF02775">
    <property type="entry name" value="TPP_enzyme_C"/>
    <property type="match status" value="1"/>
</dbReference>
<evidence type="ECO:0000313" key="8">
    <source>
        <dbReference type="EMBL" id="SAL42251.1"/>
    </source>
</evidence>
<evidence type="ECO:0000259" key="6">
    <source>
        <dbReference type="Pfam" id="PF02775"/>
    </source>
</evidence>
<dbReference type="Proteomes" id="UP000054683">
    <property type="component" value="Unassembled WGS sequence"/>
</dbReference>
<dbReference type="CDD" id="cd07039">
    <property type="entry name" value="TPP_PYR_POX"/>
    <property type="match status" value="1"/>
</dbReference>
<feature type="binding site" evidence="3">
    <location>
        <begin position="501"/>
        <end position="503"/>
    </location>
    <ligand>
        <name>thiamine diphosphate</name>
        <dbReference type="ChEBI" id="CHEBI:58937"/>
    </ligand>
</feature>
<feature type="site" description="Moves into active site upon enzyme activation, plays a role in electron transfer" evidence="3">
    <location>
        <position position="533"/>
    </location>
</feature>
<comment type="activity regulation">
    <text evidence="3">The C-terminus inhibits activity; it has to move for the enzyme to be active. Activated by lipid-binding, which occurs via the C-terminus.</text>
</comment>
<feature type="binding site" evidence="3">
    <location>
        <begin position="474"/>
        <end position="476"/>
    </location>
    <ligand>
        <name>thiamine diphosphate</name>
        <dbReference type="ChEBI" id="CHEBI:58937"/>
    </ligand>
</feature>
<dbReference type="AlphaFoldDB" id="A0A158HE70"/>
<keyword evidence="3" id="KW-0285">Flavoprotein</keyword>
<proteinExistence type="inferred from homology"/>
<dbReference type="Gene3D" id="3.40.50.970">
    <property type="match status" value="2"/>
</dbReference>
<dbReference type="GO" id="GO:0000287">
    <property type="term" value="F:magnesium ion binding"/>
    <property type="evidence" value="ECO:0007669"/>
    <property type="project" value="UniProtKB-UniRule"/>
</dbReference>
<dbReference type="InterPro" id="IPR029035">
    <property type="entry name" value="DHS-like_NAD/FAD-binding_dom"/>
</dbReference>
<dbReference type="InterPro" id="IPR011766">
    <property type="entry name" value="TPP_enzyme_TPP-bd"/>
</dbReference>
<comment type="catalytic activity">
    <reaction evidence="3">
        <text>a ubiquinone + pyruvate + H2O = a ubiquinol + acetate + CO2</text>
        <dbReference type="Rhea" id="RHEA:27405"/>
        <dbReference type="Rhea" id="RHEA-COMP:9565"/>
        <dbReference type="Rhea" id="RHEA-COMP:9566"/>
        <dbReference type="ChEBI" id="CHEBI:15361"/>
        <dbReference type="ChEBI" id="CHEBI:15377"/>
        <dbReference type="ChEBI" id="CHEBI:16389"/>
        <dbReference type="ChEBI" id="CHEBI:16526"/>
        <dbReference type="ChEBI" id="CHEBI:17976"/>
        <dbReference type="ChEBI" id="CHEBI:30089"/>
        <dbReference type="EC" id="1.2.5.1"/>
    </reaction>
</comment>
<comment type="subunit">
    <text evidence="3">Homotetramer.</text>
</comment>
<dbReference type="Gene3D" id="3.40.50.1220">
    <property type="entry name" value="TPP-binding domain"/>
    <property type="match status" value="1"/>
</dbReference>
<gene>
    <name evidence="3" type="primary">poxB</name>
    <name evidence="8" type="ORF">AWB69_04266</name>
</gene>
<keyword evidence="3" id="KW-0460">Magnesium</keyword>
<dbReference type="HAMAP" id="MF_00850">
    <property type="entry name" value="POX"/>
    <property type="match status" value="1"/>
</dbReference>
<keyword evidence="3" id="KW-0479">Metal-binding</keyword>
<dbReference type="InterPro" id="IPR012000">
    <property type="entry name" value="Thiamin_PyroP_enz_cen_dom"/>
</dbReference>
<dbReference type="GO" id="GO:0005886">
    <property type="term" value="C:plasma membrane"/>
    <property type="evidence" value="ECO:0007669"/>
    <property type="project" value="UniProtKB-SubCell"/>
</dbReference>
<comment type="cofactor">
    <cofactor evidence="3">
        <name>FAD</name>
        <dbReference type="ChEBI" id="CHEBI:57692"/>
    </cofactor>
    <text evidence="3">Binds 1 FAD per subunit.</text>
</comment>
<keyword evidence="3" id="KW-1003">Cell membrane</keyword>
<keyword evidence="3" id="KW-0274">FAD</keyword>
<dbReference type="InterPro" id="IPR047211">
    <property type="entry name" value="POXB-like"/>
</dbReference>
<keyword evidence="3" id="KW-0446">Lipid-binding</keyword>
<keyword evidence="3" id="KW-0547">Nucleotide-binding</keyword>
<feature type="binding site" evidence="3">
    <location>
        <position position="528"/>
    </location>
    <ligand>
        <name>Mg(2+)</name>
        <dbReference type="ChEBI" id="CHEBI:18420"/>
    </ligand>
</feature>
<dbReference type="InterPro" id="IPR000399">
    <property type="entry name" value="TPP-bd_CS"/>
</dbReference>
<feature type="binding site" evidence="3">
    <location>
        <begin position="338"/>
        <end position="342"/>
    </location>
    <ligand>
        <name>FAD</name>
        <dbReference type="ChEBI" id="CHEBI:57692"/>
    </ligand>
</feature>
<dbReference type="CDD" id="cd02014">
    <property type="entry name" value="TPP_POX"/>
    <property type="match status" value="1"/>
</dbReference>
<accession>A0A158HE70</accession>
<reference evidence="8 9" key="1">
    <citation type="submission" date="2016-01" db="EMBL/GenBank/DDBJ databases">
        <authorList>
            <person name="Oliw E.H."/>
        </authorList>
    </citation>
    <scope>NUCLEOTIDE SEQUENCE [LARGE SCALE GENOMIC DNA]</scope>
    <source>
        <strain evidence="8">LMG 27134</strain>
    </source>
</reference>
<comment type="domain">
    <text evidence="3">Has 4 domains; the Pyr domain which binds the pyrimidine moiety of the thiamine pyrophosphate cofactor, the FAD-binding domain, the PP-binding domain which binds the pyrophosphate portion of thiamine pyrophosphate and the C-terminal membrane binding region. The C-terminus is held closely against the rest of the protein and covers the active site; during activation it unfolds from the rest of the protein and forms an amphipathic helix upon membrane binding, exposing the active site.</text>
</comment>
<evidence type="ECO:0000313" key="9">
    <source>
        <dbReference type="Proteomes" id="UP000054683"/>
    </source>
</evidence>
<comment type="cofactor">
    <cofactor evidence="3">
        <name>thiamine diphosphate</name>
        <dbReference type="ChEBI" id="CHEBI:58937"/>
    </cofactor>
    <text evidence="3">Binds 1 thiamine pyrophosphate per subunit.</text>
</comment>
<comment type="function">
    <text evidence="3">A peripheral cell membrane enzyme that catalyzes the oxidative decarboxylation of pyruvate to form acetate and CO(2). It channels electrons from the cytoplasm to the respiratory chain at the cell membrane via ubiquinone.</text>
</comment>
<feature type="binding site" evidence="3">
    <location>
        <position position="358"/>
    </location>
    <ligand>
        <name>FAD</name>
        <dbReference type="ChEBI" id="CHEBI:57692"/>
    </ligand>
</feature>
<evidence type="ECO:0000256" key="3">
    <source>
        <dbReference type="HAMAP-Rule" id="MF_00850"/>
    </source>
</evidence>
<feature type="binding site" evidence="3">
    <location>
        <begin position="528"/>
        <end position="534"/>
    </location>
    <ligand>
        <name>thiamine diphosphate</name>
        <dbReference type="ChEBI" id="CHEBI:58937"/>
    </ligand>
</feature>
<dbReference type="Pfam" id="PF02776">
    <property type="entry name" value="TPP_enzyme_N"/>
    <property type="match status" value="1"/>
</dbReference>
<evidence type="ECO:0000256" key="4">
    <source>
        <dbReference type="RuleBase" id="RU362132"/>
    </source>
</evidence>
<dbReference type="GO" id="GO:0030976">
    <property type="term" value="F:thiamine pyrophosphate binding"/>
    <property type="evidence" value="ECO:0007669"/>
    <property type="project" value="UniProtKB-UniRule"/>
</dbReference>
<sequence length="640" mass="68233">MLAEFAALPTAVSDALDHLGLPGSALGIAPIGSHPRMLDGTASEVPQRGRMKQSAALYRRIAMSRTVAEQFVEVLVAAGVKRVYGIVGDSLNGLTDAIRRHGGIEWIHVRHEEVAAFAAGAEAHLTGSLTVCAGSCGPGNLHLINGLFDCHRSGVPVLAIAAHIPLREIGSGYFQETHPESLFKECSHYCELISGANQMPRTLEIAIREATGKRGVSVVVIPGDVALQQAVDAPPPSALGLLPPQAVVTPAEADIDRLAAMLNQQGRVTMLCGSGCAGAHDEVVALAERLKAPIVHALRGKEHVEWENPYDVGMTGLIGFSSGYYAMLDCDLLLMLGTDFPYSQFYPRKTGTRIVQIDIRPGHLGRRAPLDLGIVGDVKATLTALAPKLRQKSDTAHLEQAQQHYRKARKDLDVLAQSGARTSLIHPQQVAKAISDHAAEDAVFTCDVGLPTVWGARYLAMNGKRRLMGSFWHGSMANAMAQAIGAQAAFPGRQVISMSGDGGFAMLMGDFLSLAQLGLPVKVVVFNNGALGFIELEQKSTSFVPIGTELNNPNFAAMAEAVGIHGIRLEKPDDVEPGIAAAFDHNGPVLIDAVVNRMELAMPPAVNLEMAKGFSLYMVKAILNGQADQVIDLAQTNLWR</sequence>
<keyword evidence="3" id="KW-0472">Membrane</keyword>
<comment type="similarity">
    <text evidence="1 3 4">Belongs to the TPP enzyme family.</text>
</comment>
<dbReference type="EMBL" id="FCOK02000029">
    <property type="protein sequence ID" value="SAL42251.1"/>
    <property type="molecule type" value="Genomic_DNA"/>
</dbReference>
<feature type="binding site" evidence="3">
    <location>
        <position position="112"/>
    </location>
    <ligand>
        <name>thiamine diphosphate</name>
        <dbReference type="ChEBI" id="CHEBI:58937"/>
    </ligand>
</feature>
<dbReference type="Pfam" id="PF00205">
    <property type="entry name" value="TPP_enzyme_M"/>
    <property type="match status" value="1"/>
</dbReference>
<name>A0A158HE70_9BURK</name>
<evidence type="ECO:0000259" key="7">
    <source>
        <dbReference type="Pfam" id="PF02776"/>
    </source>
</evidence>
<dbReference type="PROSITE" id="PS00187">
    <property type="entry name" value="TPP_ENZYMES"/>
    <property type="match status" value="1"/>
</dbReference>
<keyword evidence="3" id="KW-0560">Oxidoreductase</keyword>
<comment type="caution">
    <text evidence="3">Lacks conserved residue(s) required for the propagation of feature annotation.</text>
</comment>
<evidence type="ECO:0000256" key="2">
    <source>
        <dbReference type="ARBA" id="ARBA00023052"/>
    </source>
</evidence>
<feature type="region of interest" description="Membrane-binding domain" evidence="3">
    <location>
        <begin position="599"/>
        <end position="640"/>
    </location>
</feature>
<keyword evidence="2 3" id="KW-0786">Thiamine pyrophosphate</keyword>